<comment type="caution">
    <text evidence="6">The sequence shown here is derived from an EMBL/GenBank/DDBJ whole genome shotgun (WGS) entry which is preliminary data.</text>
</comment>
<keyword evidence="4" id="KW-0472">Membrane</keyword>
<dbReference type="Pfam" id="PF06803">
    <property type="entry name" value="DUF1232"/>
    <property type="match status" value="1"/>
</dbReference>
<dbReference type="EMBL" id="WPHM01000005">
    <property type="protein sequence ID" value="MUZ58067.1"/>
    <property type="molecule type" value="Genomic_DNA"/>
</dbReference>
<name>A0AAE4WFK2_AGRVI</name>
<keyword evidence="3" id="KW-1133">Transmembrane helix</keyword>
<dbReference type="InterPro" id="IPR010652">
    <property type="entry name" value="DUF1232"/>
</dbReference>
<evidence type="ECO:0000256" key="1">
    <source>
        <dbReference type="ARBA" id="ARBA00004127"/>
    </source>
</evidence>
<protein>
    <submittedName>
        <fullName evidence="6">DUF1232 domain-containing protein</fullName>
    </submittedName>
</protein>
<evidence type="ECO:0000259" key="5">
    <source>
        <dbReference type="Pfam" id="PF06803"/>
    </source>
</evidence>
<dbReference type="Proteomes" id="UP000436692">
    <property type="component" value="Unassembled WGS sequence"/>
</dbReference>
<dbReference type="GO" id="GO:0012505">
    <property type="term" value="C:endomembrane system"/>
    <property type="evidence" value="ECO:0007669"/>
    <property type="project" value="UniProtKB-SubCell"/>
</dbReference>
<proteinExistence type="predicted"/>
<evidence type="ECO:0000313" key="6">
    <source>
        <dbReference type="EMBL" id="MUZ58067.1"/>
    </source>
</evidence>
<gene>
    <name evidence="6" type="ORF">GOZ95_11455</name>
</gene>
<dbReference type="AlphaFoldDB" id="A0AAE4WFK2"/>
<dbReference type="PIRSF" id="PIRSF031804">
    <property type="entry name" value="UCP031804"/>
    <property type="match status" value="1"/>
</dbReference>
<evidence type="ECO:0000256" key="3">
    <source>
        <dbReference type="ARBA" id="ARBA00022989"/>
    </source>
</evidence>
<accession>A0AAE4WFK2</accession>
<keyword evidence="2" id="KW-0812">Transmembrane</keyword>
<comment type="subcellular location">
    <subcellularLocation>
        <location evidence="1">Endomembrane system</location>
        <topology evidence="1">Multi-pass membrane protein</topology>
    </subcellularLocation>
</comment>
<organism evidence="6 7">
    <name type="scientific">Agrobacterium vitis</name>
    <name type="common">Rhizobium vitis</name>
    <dbReference type="NCBI Taxonomy" id="373"/>
    <lineage>
        <taxon>Bacteria</taxon>
        <taxon>Pseudomonadati</taxon>
        <taxon>Pseudomonadota</taxon>
        <taxon>Alphaproteobacteria</taxon>
        <taxon>Hyphomicrobiales</taxon>
        <taxon>Rhizobiaceae</taxon>
        <taxon>Rhizobium/Agrobacterium group</taxon>
        <taxon>Agrobacterium</taxon>
    </lineage>
</organism>
<evidence type="ECO:0000256" key="4">
    <source>
        <dbReference type="ARBA" id="ARBA00023136"/>
    </source>
</evidence>
<dbReference type="InterPro" id="IPR016983">
    <property type="entry name" value="UCP031804"/>
</dbReference>
<evidence type="ECO:0000313" key="7">
    <source>
        <dbReference type="Proteomes" id="UP000436692"/>
    </source>
</evidence>
<reference evidence="6 7" key="1">
    <citation type="submission" date="2019-12" db="EMBL/GenBank/DDBJ databases">
        <title>Whole-genome sequencing of Allorhizobium vitis.</title>
        <authorList>
            <person name="Gan H.M."/>
            <person name="Szegedi E."/>
            <person name="Burr T."/>
            <person name="Savka M.A."/>
        </authorList>
    </citation>
    <scope>NUCLEOTIDE SEQUENCE [LARGE SCALE GENOMIC DNA]</scope>
    <source>
        <strain evidence="6 7">CG989</strain>
    </source>
</reference>
<sequence length="146" mass="16217">MVEAKLDDVKIGEILLPGDEAQQQKQQQKLNRTFWPKMRKAIRHIPFSRDVIAAFYCATDRQTPLRVRGILLAALGYFVLPFDAIPDMLAFVGFTDDIAVLTTALAMINGHIKERHYDAADAVLADDGDLVHGEKKSAPQGQAERG</sequence>
<feature type="domain" description="DUF1232" evidence="5">
    <location>
        <begin position="68"/>
        <end position="102"/>
    </location>
</feature>
<evidence type="ECO:0000256" key="2">
    <source>
        <dbReference type="ARBA" id="ARBA00022692"/>
    </source>
</evidence>